<evidence type="ECO:0000313" key="4">
    <source>
        <dbReference type="EMBL" id="MBW0136671.1"/>
    </source>
</evidence>
<sequence>MGRLEGKVALVTGAARGQGRSHAVHLAEEGADIVAVDLCGQIDSIPYAMGRPEDLARTAELVEGLDRRIVTSQADVRDSAAMEQAVSEAVAQFGQIYVLCANAGVFSFAPFTELTDELWDDMIGVTLTGVFRTVRAVLPVMLEQERGSIVLTGSTASRKGYANFAHYTAAKHGVVGIMRSLVQEVSSKNIRVNCVLPTTVATDMVTNDAVYRLFDPESPSRESFENVIASMNALPVGTIQPIDISRAVAWLASDESRYVTGICLPVDAGFHEKVG</sequence>
<comment type="similarity">
    <text evidence="1">Belongs to the short-chain dehydrogenases/reductases (SDR) family.</text>
</comment>
<dbReference type="InterPro" id="IPR002347">
    <property type="entry name" value="SDR_fam"/>
</dbReference>
<name>A0ABS6UWS1_9PSEU</name>
<keyword evidence="3" id="KW-0520">NAD</keyword>
<organism evidence="4 5">
    <name type="scientific">Pseudonocardia abyssalis</name>
    <dbReference type="NCBI Taxonomy" id="2792008"/>
    <lineage>
        <taxon>Bacteria</taxon>
        <taxon>Bacillati</taxon>
        <taxon>Actinomycetota</taxon>
        <taxon>Actinomycetes</taxon>
        <taxon>Pseudonocardiales</taxon>
        <taxon>Pseudonocardiaceae</taxon>
        <taxon>Pseudonocardia</taxon>
    </lineage>
</organism>
<comment type="caution">
    <text evidence="4">The sequence shown here is derived from an EMBL/GenBank/DDBJ whole genome shotgun (WGS) entry which is preliminary data.</text>
</comment>
<protein>
    <submittedName>
        <fullName evidence="4">Mycofactocin-coupled SDR family oxidoreductase</fullName>
    </submittedName>
</protein>
<keyword evidence="5" id="KW-1185">Reference proteome</keyword>
<accession>A0ABS6UWS1</accession>
<dbReference type="PANTHER" id="PTHR42760">
    <property type="entry name" value="SHORT-CHAIN DEHYDROGENASES/REDUCTASES FAMILY MEMBER"/>
    <property type="match status" value="1"/>
</dbReference>
<dbReference type="NCBIfam" id="TIGR03971">
    <property type="entry name" value="SDR_subfam_1"/>
    <property type="match status" value="1"/>
</dbReference>
<dbReference type="EMBL" id="JADQDK010000001">
    <property type="protein sequence ID" value="MBW0136671.1"/>
    <property type="molecule type" value="Genomic_DNA"/>
</dbReference>
<dbReference type="NCBIfam" id="NF009467">
    <property type="entry name" value="PRK12826.1-3"/>
    <property type="match status" value="1"/>
</dbReference>
<dbReference type="InterPro" id="IPR023985">
    <property type="entry name" value="SDR_subfam_1"/>
</dbReference>
<dbReference type="Proteomes" id="UP000694287">
    <property type="component" value="Unassembled WGS sequence"/>
</dbReference>
<evidence type="ECO:0000256" key="1">
    <source>
        <dbReference type="ARBA" id="ARBA00006484"/>
    </source>
</evidence>
<proteinExistence type="inferred from homology"/>
<dbReference type="CDD" id="cd05233">
    <property type="entry name" value="SDR_c"/>
    <property type="match status" value="1"/>
</dbReference>
<evidence type="ECO:0000256" key="3">
    <source>
        <dbReference type="ARBA" id="ARBA00023027"/>
    </source>
</evidence>
<dbReference type="Pfam" id="PF00106">
    <property type="entry name" value="adh_short"/>
    <property type="match status" value="1"/>
</dbReference>
<reference evidence="4 5" key="1">
    <citation type="submission" date="2020-11" db="EMBL/GenBank/DDBJ databases">
        <title>Pseudonocardia abyssalis sp. nov. and Pseudonocardia oceani sp. nov., description and phylogenomic analysis of two novel actinomycetes isolated from the deep Southern Ocean.</title>
        <authorList>
            <person name="Parra J."/>
        </authorList>
    </citation>
    <scope>NUCLEOTIDE SEQUENCE [LARGE SCALE GENOMIC DNA]</scope>
    <source>
        <strain evidence="4 5">KRD-168</strain>
    </source>
</reference>
<gene>
    <name evidence="4" type="ORF">I4I81_20710</name>
</gene>
<dbReference type="PANTHER" id="PTHR42760:SF133">
    <property type="entry name" value="3-OXOACYL-[ACYL-CARRIER-PROTEIN] REDUCTASE"/>
    <property type="match status" value="1"/>
</dbReference>
<keyword evidence="2" id="KW-0560">Oxidoreductase</keyword>
<evidence type="ECO:0000256" key="2">
    <source>
        <dbReference type="ARBA" id="ARBA00023002"/>
    </source>
</evidence>
<evidence type="ECO:0000313" key="5">
    <source>
        <dbReference type="Proteomes" id="UP000694287"/>
    </source>
</evidence>